<protein>
    <recommendedName>
        <fullName evidence="4">Secreted protein</fullName>
    </recommendedName>
</protein>
<dbReference type="EMBL" id="CP134876">
    <property type="protein sequence ID" value="WNM37046.1"/>
    <property type="molecule type" value="Genomic_DNA"/>
</dbReference>
<accession>A0ABY9ZP80</accession>
<keyword evidence="3" id="KW-1185">Reference proteome</keyword>
<evidence type="ECO:0000256" key="1">
    <source>
        <dbReference type="SAM" id="MobiDB-lite"/>
    </source>
</evidence>
<organism evidence="2 3">
    <name type="scientific">Micromonospora halotolerans</name>
    <dbReference type="NCBI Taxonomy" id="709879"/>
    <lineage>
        <taxon>Bacteria</taxon>
        <taxon>Bacillati</taxon>
        <taxon>Actinomycetota</taxon>
        <taxon>Actinomycetes</taxon>
        <taxon>Micromonosporales</taxon>
        <taxon>Micromonosporaceae</taxon>
        <taxon>Micromonospora</taxon>
    </lineage>
</organism>
<evidence type="ECO:0000313" key="3">
    <source>
        <dbReference type="Proteomes" id="UP001303001"/>
    </source>
</evidence>
<evidence type="ECO:0008006" key="4">
    <source>
        <dbReference type="Google" id="ProtNLM"/>
    </source>
</evidence>
<gene>
    <name evidence="2" type="ORF">RMN56_17800</name>
</gene>
<feature type="region of interest" description="Disordered" evidence="1">
    <location>
        <begin position="185"/>
        <end position="207"/>
    </location>
</feature>
<name>A0ABY9ZP80_9ACTN</name>
<sequence>MVLVTAALAVVGTLAAAIITQILSGRRESRQWERQREQELARWERERAERQEQWEREDHARWHQERLAAYTDLLQRSEDCRGVMRSAVFLRKPGSRPISDEKSKALNEAMANLGLSLTKARLFASEETRRSASKLYQEAAVCWAMADSGEPATEEQLNGLRSQLRLTDGLADDLLQSIRRDLGMKAGPTEAERLAADSSIDPESAAG</sequence>
<dbReference type="Proteomes" id="UP001303001">
    <property type="component" value="Chromosome"/>
</dbReference>
<evidence type="ECO:0000313" key="2">
    <source>
        <dbReference type="EMBL" id="WNM37046.1"/>
    </source>
</evidence>
<proteinExistence type="predicted"/>
<reference evidence="2 3" key="1">
    <citation type="submission" date="2023-09" db="EMBL/GenBank/DDBJ databases">
        <title>Micromonospora halotolerans DSM 45598 genome sequence.</title>
        <authorList>
            <person name="Mo P."/>
        </authorList>
    </citation>
    <scope>NUCLEOTIDE SEQUENCE [LARGE SCALE GENOMIC DNA]</scope>
    <source>
        <strain evidence="2 3">DSM 45598</strain>
    </source>
</reference>
<dbReference type="RefSeq" id="WP_313718582.1">
    <property type="nucleotide sequence ID" value="NZ_CP134876.1"/>
</dbReference>